<reference evidence="1 2" key="1">
    <citation type="journal article" date="2019" name="Int. J. Syst. Evol. Microbiol.">
        <title>The Global Catalogue of Microorganisms (GCM) 10K type strain sequencing project: providing services to taxonomists for standard genome sequencing and annotation.</title>
        <authorList>
            <consortium name="The Broad Institute Genomics Platform"/>
            <consortium name="The Broad Institute Genome Sequencing Center for Infectious Disease"/>
            <person name="Wu L."/>
            <person name="Ma J."/>
        </authorList>
    </citation>
    <scope>NUCLEOTIDE SEQUENCE [LARGE SCALE GENOMIC DNA]</scope>
    <source>
        <strain evidence="1 2">JCM 6835</strain>
    </source>
</reference>
<dbReference type="Proteomes" id="UP001501666">
    <property type="component" value="Unassembled WGS sequence"/>
</dbReference>
<accession>A0ABN3S0L2</accession>
<dbReference type="EMBL" id="BAAATE010000010">
    <property type="protein sequence ID" value="GAA2665144.1"/>
    <property type="molecule type" value="Genomic_DNA"/>
</dbReference>
<evidence type="ECO:0000313" key="1">
    <source>
        <dbReference type="EMBL" id="GAA2665144.1"/>
    </source>
</evidence>
<proteinExistence type="predicted"/>
<protein>
    <submittedName>
        <fullName evidence="1">Uncharacterized protein</fullName>
    </submittedName>
</protein>
<sequence>MLEFRKGLGTGLTEVWEDGDQIGVRRQRFNWSMDVMWTDTCHACGWSENTFWSKSAEEVPDLPDHWMKKHAGKPVQPLLYPYHGRYASLPEIMGELAECLKGEGLNPTLSSQVFVTDKGVDIKPVIYMFDGRTVLYWDEGHGVFVGTHGGEPFRSLPFTSNPAYIARQVRMFGQ</sequence>
<organism evidence="1 2">
    <name type="scientific">Nonomuraea recticatena</name>
    <dbReference type="NCBI Taxonomy" id="46178"/>
    <lineage>
        <taxon>Bacteria</taxon>
        <taxon>Bacillati</taxon>
        <taxon>Actinomycetota</taxon>
        <taxon>Actinomycetes</taxon>
        <taxon>Streptosporangiales</taxon>
        <taxon>Streptosporangiaceae</taxon>
        <taxon>Nonomuraea</taxon>
    </lineage>
</organism>
<name>A0ABN3S0L2_9ACTN</name>
<keyword evidence="2" id="KW-1185">Reference proteome</keyword>
<evidence type="ECO:0000313" key="2">
    <source>
        <dbReference type="Proteomes" id="UP001501666"/>
    </source>
</evidence>
<comment type="caution">
    <text evidence="1">The sequence shown here is derived from an EMBL/GenBank/DDBJ whole genome shotgun (WGS) entry which is preliminary data.</text>
</comment>
<gene>
    <name evidence="1" type="ORF">GCM10010412_041180</name>
</gene>